<protein>
    <submittedName>
        <fullName evidence="1">Uncharacterized protein</fullName>
    </submittedName>
</protein>
<accession>A0ABT7WPH9</accession>
<evidence type="ECO:0000313" key="2">
    <source>
        <dbReference type="Proteomes" id="UP001168524"/>
    </source>
</evidence>
<organism evidence="1 2">
    <name type="scientific">Acinetobacter thutiue</name>
    <dbReference type="NCBI Taxonomy" id="2998078"/>
    <lineage>
        <taxon>Bacteria</taxon>
        <taxon>Pseudomonadati</taxon>
        <taxon>Pseudomonadota</taxon>
        <taxon>Gammaproteobacteria</taxon>
        <taxon>Moraxellales</taxon>
        <taxon>Moraxellaceae</taxon>
        <taxon>Acinetobacter</taxon>
    </lineage>
</organism>
<gene>
    <name evidence="1" type="ORF">QTA56_10075</name>
</gene>
<keyword evidence="2" id="KW-1185">Reference proteome</keyword>
<sequence>MEKWLYLLCLSVGFGLGYLVADFRHLPTMPSKPVQTTAKSDQHSPEITDVDDLTDFTVRQLVNNKAQPLSTLSGQQQQQISQILASTPEQQVSDYLKKAFPRQDFSMIRDKKVFAQRALEELGSQNDDQVLAGRLVLALTPVMPQSSEDLHQVHHFQNIFAHFDTLGKFPADQQVFIRWLNRDTGEILVFTPRNISQDSSQNWISTVPTNGWQTGNYDVKVYQMSDQLTPIAQASYHIAEVLN</sequence>
<proteinExistence type="predicted"/>
<dbReference type="Proteomes" id="UP001168524">
    <property type="component" value="Unassembled WGS sequence"/>
</dbReference>
<reference evidence="1" key="1">
    <citation type="submission" date="2023-06" db="EMBL/GenBank/DDBJ databases">
        <title>Two novel species of Acinetobacter isolated from motorbike repairing workshop in Vietnam.</title>
        <authorList>
            <person name="Le N.T.T."/>
        </authorList>
    </citation>
    <scope>NUCLEOTIDE SEQUENCE</scope>
    <source>
        <strain evidence="1">VNH17</strain>
    </source>
</reference>
<dbReference type="RefSeq" id="WP_267980826.1">
    <property type="nucleotide sequence ID" value="NZ_JAPQKF010000003.1"/>
</dbReference>
<comment type="caution">
    <text evidence="1">The sequence shown here is derived from an EMBL/GenBank/DDBJ whole genome shotgun (WGS) entry which is preliminary data.</text>
</comment>
<dbReference type="EMBL" id="JAUDZE010000003">
    <property type="protein sequence ID" value="MDN0014579.1"/>
    <property type="molecule type" value="Genomic_DNA"/>
</dbReference>
<name>A0ABT7WPH9_9GAMM</name>
<evidence type="ECO:0000313" key="1">
    <source>
        <dbReference type="EMBL" id="MDN0014579.1"/>
    </source>
</evidence>